<organism evidence="1 2">
    <name type="scientific">Thermoanaerobacterium thermosaccharolyticum</name>
    <name type="common">Clostridium thermosaccharolyticum</name>
    <dbReference type="NCBI Taxonomy" id="1517"/>
    <lineage>
        <taxon>Bacteria</taxon>
        <taxon>Bacillati</taxon>
        <taxon>Bacillota</taxon>
        <taxon>Clostridia</taxon>
        <taxon>Thermoanaerobacterales</taxon>
        <taxon>Thermoanaerobacteraceae</taxon>
        <taxon>Thermoanaerobacterium</taxon>
    </lineage>
</organism>
<reference evidence="1 2" key="1">
    <citation type="submission" date="2016-08" db="EMBL/GenBank/DDBJ databases">
        <title>A novel genetic cassette of butanologenic Thermoanaerobacterium thermosaccharolyticum that directly convert cellulose to butanol.</title>
        <authorList>
            <person name="Li T."/>
            <person name="He J."/>
        </authorList>
    </citation>
    <scope>NUCLEOTIDE SEQUENCE [LARGE SCALE GENOMIC DNA]</scope>
    <source>
        <strain evidence="1 2">TG57</strain>
    </source>
</reference>
<sequence>MNYHNEKMTRDDFDSLAGLLIQKNRALMKIIDNNQDAKYYKKIIDIIDSCIYDIIGIEEENINKLADAILELLVKVQKEDEMMQNDDK</sequence>
<dbReference type="Proteomes" id="UP000214975">
    <property type="component" value="Chromosome"/>
</dbReference>
<accession>A0A223HY41</accession>
<evidence type="ECO:0000313" key="1">
    <source>
        <dbReference type="EMBL" id="AST57381.1"/>
    </source>
</evidence>
<name>A0A223HY41_THETR</name>
<gene>
    <name evidence="1" type="ORF">Thert_01309</name>
</gene>
<dbReference type="AlphaFoldDB" id="A0A223HY41"/>
<proteinExistence type="predicted"/>
<dbReference type="EMBL" id="CP016893">
    <property type="protein sequence ID" value="AST57381.1"/>
    <property type="molecule type" value="Genomic_DNA"/>
</dbReference>
<protein>
    <submittedName>
        <fullName evidence="1">Uncharacterized protein</fullName>
    </submittedName>
</protein>
<evidence type="ECO:0000313" key="2">
    <source>
        <dbReference type="Proteomes" id="UP000214975"/>
    </source>
</evidence>
<dbReference type="RefSeq" id="WP_094397205.1">
    <property type="nucleotide sequence ID" value="NZ_CP016893.1"/>
</dbReference>